<evidence type="ECO:0000313" key="2">
    <source>
        <dbReference type="Proteomes" id="UP000649617"/>
    </source>
</evidence>
<dbReference type="OrthoDB" id="468002at2759"/>
<keyword evidence="2" id="KW-1185">Reference proteome</keyword>
<protein>
    <recommendedName>
        <fullName evidence="3">Calmodulin</fullName>
    </recommendedName>
</protein>
<name>A0A812L817_SYMPI</name>
<dbReference type="SUPFAM" id="SSF47473">
    <property type="entry name" value="EF-hand"/>
    <property type="match status" value="1"/>
</dbReference>
<gene>
    <name evidence="1" type="ORF">SPIL2461_LOCUS4269</name>
</gene>
<dbReference type="EMBL" id="CAJNIZ010005543">
    <property type="protein sequence ID" value="CAE7242502.1"/>
    <property type="molecule type" value="Genomic_DNA"/>
</dbReference>
<dbReference type="InterPro" id="IPR011992">
    <property type="entry name" value="EF-hand-dom_pair"/>
</dbReference>
<evidence type="ECO:0008006" key="3">
    <source>
        <dbReference type="Google" id="ProtNLM"/>
    </source>
</evidence>
<dbReference type="AlphaFoldDB" id="A0A812L817"/>
<reference evidence="1" key="1">
    <citation type="submission" date="2021-02" db="EMBL/GenBank/DDBJ databases">
        <authorList>
            <person name="Dougan E. K."/>
            <person name="Rhodes N."/>
            <person name="Thang M."/>
            <person name="Chan C."/>
        </authorList>
    </citation>
    <scope>NUCLEOTIDE SEQUENCE</scope>
</reference>
<proteinExistence type="predicted"/>
<comment type="caution">
    <text evidence="1">The sequence shown here is derived from an EMBL/GenBank/DDBJ whole genome shotgun (WGS) entry which is preliminary data.</text>
</comment>
<dbReference type="Proteomes" id="UP000649617">
    <property type="component" value="Unassembled WGS sequence"/>
</dbReference>
<evidence type="ECO:0000313" key="1">
    <source>
        <dbReference type="EMBL" id="CAE7242502.1"/>
    </source>
</evidence>
<feature type="non-terminal residue" evidence="1">
    <location>
        <position position="295"/>
    </location>
</feature>
<dbReference type="Gene3D" id="1.10.238.10">
    <property type="entry name" value="EF-hand"/>
    <property type="match status" value="1"/>
</dbReference>
<sequence>MDRASLIQAIFTILDQAKTGALDAAQVRAYAEQTGFDGTDADWEEQFAAMCEHFGWSQSSGITRIQFNELIEDDDETDDDELRQALLHLQMQVGKSSRPSVVGSSWQRRSLLHLPNVDSTKNMSRSEMTSNIFSLLDTSGSSRLLSAQLRQFAEASGFEGDADEWASQFNSMCEHFGCNPADGVSQPEFLEFIGDEVEHSDEELRRVLVSLQAQRRQSTRHSVSSSSWGRRSFVQSLRGSDAAGMDRASLIQAIFTILDRAKTGALDAAQVRAYAEQTGFDGTDADWEEQFAAMC</sequence>
<organism evidence="1 2">
    <name type="scientific">Symbiodinium pilosum</name>
    <name type="common">Dinoflagellate</name>
    <dbReference type="NCBI Taxonomy" id="2952"/>
    <lineage>
        <taxon>Eukaryota</taxon>
        <taxon>Sar</taxon>
        <taxon>Alveolata</taxon>
        <taxon>Dinophyceae</taxon>
        <taxon>Suessiales</taxon>
        <taxon>Symbiodiniaceae</taxon>
        <taxon>Symbiodinium</taxon>
    </lineage>
</organism>
<accession>A0A812L817</accession>